<keyword evidence="3" id="KW-1185">Reference proteome</keyword>
<comment type="caution">
    <text evidence="2">The sequence shown here is derived from an EMBL/GenBank/DDBJ whole genome shotgun (WGS) entry which is preliminary data.</text>
</comment>
<dbReference type="Proteomes" id="UP001493487">
    <property type="component" value="Unassembled WGS sequence"/>
</dbReference>
<reference evidence="2 3" key="1">
    <citation type="journal article" date="2023" name="Genome Announc.">
        <title>Pan-Genome Analyses of the Genus Cohnella and Proposal of the Novel Species Cohnella silvisoli sp. nov., Isolated from Forest Soil.</title>
        <authorList>
            <person name="Wang C."/>
            <person name="Mao L."/>
            <person name="Bao G."/>
            <person name="Zhu H."/>
        </authorList>
    </citation>
    <scope>NUCLEOTIDE SEQUENCE [LARGE SCALE GENOMIC DNA]</scope>
    <source>
        <strain evidence="2 3">NL03-T5-1</strain>
    </source>
</reference>
<dbReference type="PANTHER" id="PTHR38030">
    <property type="entry name" value="PROTOPORPHYRINOGEN IX DEHYDROGENASE [MENAQUINONE]"/>
    <property type="match status" value="1"/>
</dbReference>
<dbReference type="Pfam" id="PF12724">
    <property type="entry name" value="Flavodoxin_5"/>
    <property type="match status" value="1"/>
</dbReference>
<accession>A0ABV1KLH7</accession>
<gene>
    <name evidence="2" type="ORF">QJS35_01060</name>
</gene>
<dbReference type="EMBL" id="JASKHM010000001">
    <property type="protein sequence ID" value="MEQ4480975.1"/>
    <property type="molecule type" value="Genomic_DNA"/>
</dbReference>
<dbReference type="SUPFAM" id="SSF52218">
    <property type="entry name" value="Flavoproteins"/>
    <property type="match status" value="1"/>
</dbReference>
<proteinExistence type="predicted"/>
<organism evidence="2 3">
    <name type="scientific">Cohnella silvisoli</name>
    <dbReference type="NCBI Taxonomy" id="2873699"/>
    <lineage>
        <taxon>Bacteria</taxon>
        <taxon>Bacillati</taxon>
        <taxon>Bacillota</taxon>
        <taxon>Bacilli</taxon>
        <taxon>Bacillales</taxon>
        <taxon>Paenibacillaceae</taxon>
        <taxon>Cohnella</taxon>
    </lineage>
</organism>
<evidence type="ECO:0000313" key="3">
    <source>
        <dbReference type="Proteomes" id="UP001493487"/>
    </source>
</evidence>
<name>A0ABV1KLH7_9BACL</name>
<dbReference type="InterPro" id="IPR029039">
    <property type="entry name" value="Flavoprotein-like_sf"/>
</dbReference>
<dbReference type="RefSeq" id="WP_232182820.1">
    <property type="nucleotide sequence ID" value="NZ_JAIOAP010000001.1"/>
</dbReference>
<dbReference type="Gene3D" id="3.40.50.360">
    <property type="match status" value="1"/>
</dbReference>
<evidence type="ECO:0000259" key="1">
    <source>
        <dbReference type="Pfam" id="PF12724"/>
    </source>
</evidence>
<dbReference type="InterPro" id="IPR052200">
    <property type="entry name" value="Protoporphyrinogen_IX_DH"/>
</dbReference>
<dbReference type="InterPro" id="IPR026816">
    <property type="entry name" value="Flavodoxin_dom"/>
</dbReference>
<feature type="domain" description="Flavodoxin" evidence="1">
    <location>
        <begin position="4"/>
        <end position="140"/>
    </location>
</feature>
<evidence type="ECO:0000313" key="2">
    <source>
        <dbReference type="EMBL" id="MEQ4480975.1"/>
    </source>
</evidence>
<sequence length="163" mass="17913">MKTLIVFCSTHGACEKAARMVGDLMTGKVDFADLDQVGNPDPGPYDAVIIGGSIHAGSIQRKVMKFIQSRGDVLSKKKLGLFLCCMYQGDKAIEQFEKAFPLSLREISASCGLFGWEFYFSKMNFLERSMVKMVSGTTQDVSNLDLEAIRNFAAGFTSAQGRE</sequence>
<protein>
    <submittedName>
        <fullName evidence="2">Flavodoxin domain-containing protein</fullName>
    </submittedName>
</protein>
<dbReference type="PANTHER" id="PTHR38030:SF2">
    <property type="entry name" value="PROTOPORPHYRINOGEN IX DEHYDROGENASE [QUINONE]"/>
    <property type="match status" value="1"/>
</dbReference>